<gene>
    <name evidence="2" type="ORF">SDC9_141452</name>
</gene>
<evidence type="ECO:0000256" key="1">
    <source>
        <dbReference type="SAM" id="MobiDB-lite"/>
    </source>
</evidence>
<name>A0A645DY86_9ZZZZ</name>
<feature type="region of interest" description="Disordered" evidence="1">
    <location>
        <begin position="17"/>
        <end position="49"/>
    </location>
</feature>
<comment type="caution">
    <text evidence="2">The sequence shown here is derived from an EMBL/GenBank/DDBJ whole genome shotgun (WGS) entry which is preliminary data.</text>
</comment>
<protein>
    <submittedName>
        <fullName evidence="2">Uncharacterized protein</fullName>
    </submittedName>
</protein>
<feature type="compositionally biased region" description="Polar residues" evidence="1">
    <location>
        <begin position="28"/>
        <end position="39"/>
    </location>
</feature>
<evidence type="ECO:0000313" key="2">
    <source>
        <dbReference type="EMBL" id="MPM94306.1"/>
    </source>
</evidence>
<reference evidence="2" key="1">
    <citation type="submission" date="2019-08" db="EMBL/GenBank/DDBJ databases">
        <authorList>
            <person name="Kucharzyk K."/>
            <person name="Murdoch R.W."/>
            <person name="Higgins S."/>
            <person name="Loffler F."/>
        </authorList>
    </citation>
    <scope>NUCLEOTIDE SEQUENCE</scope>
</reference>
<organism evidence="2">
    <name type="scientific">bioreactor metagenome</name>
    <dbReference type="NCBI Taxonomy" id="1076179"/>
    <lineage>
        <taxon>unclassified sequences</taxon>
        <taxon>metagenomes</taxon>
        <taxon>ecological metagenomes</taxon>
    </lineage>
</organism>
<proteinExistence type="predicted"/>
<sequence length="75" mass="8708">MKKKRRLQFGGIAIWRKMKNRRNKSDPDQNQQSVMQNRKVNPARVCDTNSKLPENVSTALSGIIRASLYKKTMFV</sequence>
<dbReference type="AlphaFoldDB" id="A0A645DY86"/>
<dbReference type="EMBL" id="VSSQ01040966">
    <property type="protein sequence ID" value="MPM94306.1"/>
    <property type="molecule type" value="Genomic_DNA"/>
</dbReference>
<accession>A0A645DY86</accession>